<keyword evidence="4 6" id="KW-1133">Transmembrane helix</keyword>
<evidence type="ECO:0000256" key="6">
    <source>
        <dbReference type="SAM" id="Phobius"/>
    </source>
</evidence>
<comment type="caution">
    <text evidence="7">The sequence shown here is derived from an EMBL/GenBank/DDBJ whole genome shotgun (WGS) entry which is preliminary data.</text>
</comment>
<feature type="transmembrane region" description="Helical" evidence="6">
    <location>
        <begin position="138"/>
        <end position="164"/>
    </location>
</feature>
<keyword evidence="3 6" id="KW-0812">Transmembrane</keyword>
<dbReference type="InterPro" id="IPR001123">
    <property type="entry name" value="LeuE-type"/>
</dbReference>
<protein>
    <submittedName>
        <fullName evidence="7">LysE family translocator</fullName>
    </submittedName>
</protein>
<dbReference type="Pfam" id="PF01810">
    <property type="entry name" value="LysE"/>
    <property type="match status" value="1"/>
</dbReference>
<evidence type="ECO:0000256" key="4">
    <source>
        <dbReference type="ARBA" id="ARBA00022989"/>
    </source>
</evidence>
<dbReference type="EMBL" id="JBAKBA010000025">
    <property type="protein sequence ID" value="MEL0659762.1"/>
    <property type="molecule type" value="Genomic_DNA"/>
</dbReference>
<keyword evidence="8" id="KW-1185">Reference proteome</keyword>
<sequence length="196" mass="21732">MEYTQLLALFSFAIVSSFSPGPNNIMLMTSGANVGFYRTIPHMLGIITGYSVMLLLIGFGLMQFLLQYPVLQNTLQIVCLVYLVYLAYKIATSKMSHQAQSQFKPMSLLSAASFQWINPKAWSMAFSAITVYSADIDYITAVLMIIAVFAIVNVPSACAWTLAGKKSRDILSNPQRLMYFNYSMAILLIVSVGFSL</sequence>
<dbReference type="PANTHER" id="PTHR30086">
    <property type="entry name" value="ARGININE EXPORTER PROTEIN ARGO"/>
    <property type="match status" value="1"/>
</dbReference>
<keyword evidence="5 6" id="KW-0472">Membrane</keyword>
<feature type="transmembrane region" description="Helical" evidence="6">
    <location>
        <begin position="176"/>
        <end position="194"/>
    </location>
</feature>
<evidence type="ECO:0000313" key="7">
    <source>
        <dbReference type="EMBL" id="MEL0659762.1"/>
    </source>
</evidence>
<organism evidence="7 8">
    <name type="scientific">Psychromonas arctica</name>
    <dbReference type="NCBI Taxonomy" id="168275"/>
    <lineage>
        <taxon>Bacteria</taxon>
        <taxon>Pseudomonadati</taxon>
        <taxon>Pseudomonadota</taxon>
        <taxon>Gammaproteobacteria</taxon>
        <taxon>Alteromonadales</taxon>
        <taxon>Psychromonadaceae</taxon>
        <taxon>Psychromonas</taxon>
    </lineage>
</organism>
<dbReference type="RefSeq" id="WP_341628292.1">
    <property type="nucleotide sequence ID" value="NZ_JBAKBA010000025.1"/>
</dbReference>
<gene>
    <name evidence="7" type="ORF">V6255_11495</name>
</gene>
<keyword evidence="2" id="KW-1003">Cell membrane</keyword>
<name>A0ABU9HCZ1_9GAMM</name>
<dbReference type="PANTHER" id="PTHR30086:SF20">
    <property type="entry name" value="ARGININE EXPORTER PROTEIN ARGO-RELATED"/>
    <property type="match status" value="1"/>
</dbReference>
<evidence type="ECO:0000313" key="8">
    <source>
        <dbReference type="Proteomes" id="UP001366060"/>
    </source>
</evidence>
<evidence type="ECO:0000256" key="3">
    <source>
        <dbReference type="ARBA" id="ARBA00022692"/>
    </source>
</evidence>
<comment type="subcellular location">
    <subcellularLocation>
        <location evidence="1">Cell membrane</location>
        <topology evidence="1">Multi-pass membrane protein</topology>
    </subcellularLocation>
</comment>
<reference evidence="7 8" key="1">
    <citation type="submission" date="2024-02" db="EMBL/GenBank/DDBJ databases">
        <title>Bacteria isolated from the canopy kelp, Nereocystis luetkeana.</title>
        <authorList>
            <person name="Pfister C.A."/>
            <person name="Younker I.T."/>
            <person name="Light S.H."/>
        </authorList>
    </citation>
    <scope>NUCLEOTIDE SEQUENCE [LARGE SCALE GENOMIC DNA]</scope>
    <source>
        <strain evidence="7 8">TI.2.07</strain>
    </source>
</reference>
<dbReference type="Proteomes" id="UP001366060">
    <property type="component" value="Unassembled WGS sequence"/>
</dbReference>
<evidence type="ECO:0000256" key="1">
    <source>
        <dbReference type="ARBA" id="ARBA00004651"/>
    </source>
</evidence>
<feature type="transmembrane region" description="Helical" evidence="6">
    <location>
        <begin position="40"/>
        <end position="64"/>
    </location>
</feature>
<evidence type="ECO:0000256" key="5">
    <source>
        <dbReference type="ARBA" id="ARBA00023136"/>
    </source>
</evidence>
<evidence type="ECO:0000256" key="2">
    <source>
        <dbReference type="ARBA" id="ARBA00022475"/>
    </source>
</evidence>
<proteinExistence type="predicted"/>
<feature type="transmembrane region" description="Helical" evidence="6">
    <location>
        <begin position="6"/>
        <end position="28"/>
    </location>
</feature>
<feature type="transmembrane region" description="Helical" evidence="6">
    <location>
        <begin position="70"/>
        <end position="88"/>
    </location>
</feature>
<accession>A0ABU9HCZ1</accession>